<sequence length="67" mass="7513">MPWSLENIPLTPFDFPIYLGIHSPDHQGNVNDLCRRQKTQLLGAGIRGLQREGNIETARQALSGTIR</sequence>
<reference evidence="1" key="1">
    <citation type="submission" date="2018-05" db="EMBL/GenBank/DDBJ databases">
        <authorList>
            <person name="Lanie J.A."/>
            <person name="Ng W.-L."/>
            <person name="Kazmierczak K.M."/>
            <person name="Andrzejewski T.M."/>
            <person name="Davidsen T.M."/>
            <person name="Wayne K.J."/>
            <person name="Tettelin H."/>
            <person name="Glass J.I."/>
            <person name="Rusch D."/>
            <person name="Podicherti R."/>
            <person name="Tsui H.-C.T."/>
            <person name="Winkler M.E."/>
        </authorList>
    </citation>
    <scope>NUCLEOTIDE SEQUENCE</scope>
</reference>
<proteinExistence type="predicted"/>
<accession>A0A382T332</accession>
<protein>
    <submittedName>
        <fullName evidence="1">Uncharacterized protein</fullName>
    </submittedName>
</protein>
<name>A0A382T332_9ZZZZ</name>
<dbReference type="AlphaFoldDB" id="A0A382T332"/>
<dbReference type="EMBL" id="UINC01133440">
    <property type="protein sequence ID" value="SVD16373.1"/>
    <property type="molecule type" value="Genomic_DNA"/>
</dbReference>
<organism evidence="1">
    <name type="scientific">marine metagenome</name>
    <dbReference type="NCBI Taxonomy" id="408172"/>
    <lineage>
        <taxon>unclassified sequences</taxon>
        <taxon>metagenomes</taxon>
        <taxon>ecological metagenomes</taxon>
    </lineage>
</organism>
<evidence type="ECO:0000313" key="1">
    <source>
        <dbReference type="EMBL" id="SVD16373.1"/>
    </source>
</evidence>
<gene>
    <name evidence="1" type="ORF">METZ01_LOCUS369227</name>
</gene>